<accession>A0A8X7XEL6</accession>
<feature type="non-terminal residue" evidence="10">
    <location>
        <position position="307"/>
    </location>
</feature>
<dbReference type="InterPro" id="IPR002401">
    <property type="entry name" value="Cyt_P450_E_grp-I"/>
</dbReference>
<keyword evidence="9" id="KW-0349">Heme</keyword>
<gene>
    <name evidence="10" type="primary">Cyp4a6</name>
    <name evidence="10" type="ORF">GTO96_0003835</name>
</gene>
<comment type="function">
    <text evidence="3">Catalyzes the formation of aromatic C18 estrogens from C19 androgens.</text>
</comment>
<dbReference type="InterPro" id="IPR036396">
    <property type="entry name" value="Cyt_P450_sf"/>
</dbReference>
<comment type="catalytic activity">
    <reaction evidence="7">
        <text>testosterone + 3 reduced [NADPH--hemoprotein reductase] + 3 O2 = 17beta-estradiol + formate + 3 oxidized [NADPH--hemoprotein reductase] + 4 H2O + 4 H(+)</text>
        <dbReference type="Rhea" id="RHEA:38191"/>
        <dbReference type="Rhea" id="RHEA-COMP:11964"/>
        <dbReference type="Rhea" id="RHEA-COMP:11965"/>
        <dbReference type="ChEBI" id="CHEBI:15377"/>
        <dbReference type="ChEBI" id="CHEBI:15378"/>
        <dbReference type="ChEBI" id="CHEBI:15379"/>
        <dbReference type="ChEBI" id="CHEBI:15740"/>
        <dbReference type="ChEBI" id="CHEBI:16469"/>
        <dbReference type="ChEBI" id="CHEBI:17347"/>
        <dbReference type="ChEBI" id="CHEBI:57618"/>
        <dbReference type="ChEBI" id="CHEBI:58210"/>
        <dbReference type="EC" id="1.14.14.14"/>
    </reaction>
</comment>
<comment type="catalytic activity">
    <reaction evidence="8">
        <text>androst-4-ene-3,17-dione + 3 reduced [NADPH--hemoprotein reductase] + 3 O2 = estrone + formate + 3 oxidized [NADPH--hemoprotein reductase] + 4 H2O + 4 H(+)</text>
        <dbReference type="Rhea" id="RHEA:38195"/>
        <dbReference type="Rhea" id="RHEA-COMP:11964"/>
        <dbReference type="Rhea" id="RHEA-COMP:11965"/>
        <dbReference type="ChEBI" id="CHEBI:15377"/>
        <dbReference type="ChEBI" id="CHEBI:15378"/>
        <dbReference type="ChEBI" id="CHEBI:15379"/>
        <dbReference type="ChEBI" id="CHEBI:15740"/>
        <dbReference type="ChEBI" id="CHEBI:16422"/>
        <dbReference type="ChEBI" id="CHEBI:17263"/>
        <dbReference type="ChEBI" id="CHEBI:57618"/>
        <dbReference type="ChEBI" id="CHEBI:58210"/>
        <dbReference type="EC" id="1.14.14.14"/>
    </reaction>
</comment>
<keyword evidence="2 9" id="KW-0408">Iron</keyword>
<keyword evidence="9" id="KW-0479">Metal-binding</keyword>
<feature type="non-terminal residue" evidence="10">
    <location>
        <position position="1"/>
    </location>
</feature>
<evidence type="ECO:0000256" key="5">
    <source>
        <dbReference type="ARBA" id="ARBA00042499"/>
    </source>
</evidence>
<dbReference type="Pfam" id="PF00067">
    <property type="entry name" value="p450"/>
    <property type="match status" value="2"/>
</dbReference>
<proteinExistence type="inferred from homology"/>
<dbReference type="GO" id="GO:0005506">
    <property type="term" value="F:iron ion binding"/>
    <property type="evidence" value="ECO:0007669"/>
    <property type="project" value="InterPro"/>
</dbReference>
<evidence type="ECO:0000256" key="9">
    <source>
        <dbReference type="PIRSR" id="PIRSR602401-1"/>
    </source>
</evidence>
<reference evidence="10 11" key="1">
    <citation type="journal article" date="2021" name="Cell">
        <title>Tracing the genetic footprints of vertebrate landing in non-teleost ray-finned fishes.</title>
        <authorList>
            <person name="Bi X."/>
            <person name="Wang K."/>
            <person name="Yang L."/>
            <person name="Pan H."/>
            <person name="Jiang H."/>
            <person name="Wei Q."/>
            <person name="Fang M."/>
            <person name="Yu H."/>
            <person name="Zhu C."/>
            <person name="Cai Y."/>
            <person name="He Y."/>
            <person name="Gan X."/>
            <person name="Zeng H."/>
            <person name="Yu D."/>
            <person name="Zhu Y."/>
            <person name="Jiang H."/>
            <person name="Qiu Q."/>
            <person name="Yang H."/>
            <person name="Zhang Y.E."/>
            <person name="Wang W."/>
            <person name="Zhu M."/>
            <person name="He S."/>
            <person name="Zhang G."/>
        </authorList>
    </citation>
    <scope>NUCLEOTIDE SEQUENCE [LARGE SCALE GENOMIC DNA]</scope>
    <source>
        <strain evidence="10">Bchr_013</strain>
    </source>
</reference>
<protein>
    <recommendedName>
        <fullName evidence="4">aromatase</fullName>
        <ecNumber evidence="4">1.14.14.14</ecNumber>
    </recommendedName>
    <alternativeName>
        <fullName evidence="6">Cytochrome P-450AROM</fullName>
    </alternativeName>
    <alternativeName>
        <fullName evidence="5">Estrogen synthase</fullName>
    </alternativeName>
</protein>
<evidence type="ECO:0000256" key="7">
    <source>
        <dbReference type="ARBA" id="ARBA00047938"/>
    </source>
</evidence>
<comment type="caution">
    <text evidence="10">The sequence shown here is derived from an EMBL/GenBank/DDBJ whole genome shotgun (WGS) entry which is preliminary data.</text>
</comment>
<dbReference type="EMBL" id="JAATIS010003638">
    <property type="protein sequence ID" value="KAG2464657.1"/>
    <property type="molecule type" value="Genomic_DNA"/>
</dbReference>
<comment type="cofactor">
    <cofactor evidence="9">
        <name>heme</name>
        <dbReference type="ChEBI" id="CHEBI:30413"/>
    </cofactor>
</comment>
<dbReference type="Gene3D" id="1.10.630.10">
    <property type="entry name" value="Cytochrome P450"/>
    <property type="match status" value="1"/>
</dbReference>
<keyword evidence="11" id="KW-1185">Reference proteome</keyword>
<dbReference type="Proteomes" id="UP000886611">
    <property type="component" value="Unassembled WGS sequence"/>
</dbReference>
<feature type="binding site" description="axial binding residue" evidence="9">
    <location>
        <position position="254"/>
    </location>
    <ligand>
        <name>heme</name>
        <dbReference type="ChEBI" id="CHEBI:30413"/>
    </ligand>
    <ligandPart>
        <name>Fe</name>
        <dbReference type="ChEBI" id="CHEBI:18248"/>
    </ligandPart>
</feature>
<name>A0A8X7XEL6_POLSE</name>
<evidence type="ECO:0000313" key="10">
    <source>
        <dbReference type="EMBL" id="KAG2464657.1"/>
    </source>
</evidence>
<dbReference type="AlphaFoldDB" id="A0A8X7XEL6"/>
<dbReference type="InterPro" id="IPR001128">
    <property type="entry name" value="Cyt_P450"/>
</dbReference>
<evidence type="ECO:0000313" key="11">
    <source>
        <dbReference type="Proteomes" id="UP000886611"/>
    </source>
</evidence>
<dbReference type="PANTHER" id="PTHR24291:SF201">
    <property type="entry name" value="CYTOCHROME P450, FAMILY 4, SUBFAMILY B, POLYPEPTIDE 7"/>
    <property type="match status" value="1"/>
</dbReference>
<evidence type="ECO:0000256" key="8">
    <source>
        <dbReference type="ARBA" id="ARBA00048642"/>
    </source>
</evidence>
<dbReference type="PANTHER" id="PTHR24291">
    <property type="entry name" value="CYTOCHROME P450 FAMILY 4"/>
    <property type="match status" value="1"/>
</dbReference>
<sequence length="307" mass="35164">MGDSVNVLLKKLEKIVTSSDESVELFQHISLLTLDIILKCAFSYKSNCQLESPIGYKFRKSCKISHHHTEEVIKERKKVLKDEKELSKIQQKRYLDFLDILLSATDEDGKGLSDEDIRAEVDTFMFEGHDTTASAISWILYNLALHPEHQQKCREEIQDILSGEETMDWEHLSKIPYTTMCIKESLRLCPPVPGIARRLTKTIQFPDGRTLPEGVPARAIKLLQMIQNAMVFMLELVFTLSIDVKVFGRIQRNCIGQNFAMNEIKVAVAMTLRRYELAVDPSKIPKKIPKLVLRSLNGIHLKIKKLN</sequence>
<evidence type="ECO:0000256" key="2">
    <source>
        <dbReference type="ARBA" id="ARBA00023004"/>
    </source>
</evidence>
<dbReference type="InterPro" id="IPR050196">
    <property type="entry name" value="Cytochrome_P450_Monoox"/>
</dbReference>
<dbReference type="PRINTS" id="PR00385">
    <property type="entry name" value="P450"/>
</dbReference>
<organism evidence="10 11">
    <name type="scientific">Polypterus senegalus</name>
    <name type="common">Senegal bichir</name>
    <dbReference type="NCBI Taxonomy" id="55291"/>
    <lineage>
        <taxon>Eukaryota</taxon>
        <taxon>Metazoa</taxon>
        <taxon>Chordata</taxon>
        <taxon>Craniata</taxon>
        <taxon>Vertebrata</taxon>
        <taxon>Euteleostomi</taxon>
        <taxon>Actinopterygii</taxon>
        <taxon>Polypteriformes</taxon>
        <taxon>Polypteridae</taxon>
        <taxon>Polypterus</taxon>
    </lineage>
</organism>
<dbReference type="PRINTS" id="PR00463">
    <property type="entry name" value="EP450I"/>
</dbReference>
<dbReference type="GO" id="GO:0070330">
    <property type="term" value="F:aromatase activity"/>
    <property type="evidence" value="ECO:0007669"/>
    <property type="project" value="UniProtKB-EC"/>
</dbReference>
<evidence type="ECO:0000256" key="3">
    <source>
        <dbReference type="ARBA" id="ARBA00037202"/>
    </source>
</evidence>
<dbReference type="GO" id="GO:0020037">
    <property type="term" value="F:heme binding"/>
    <property type="evidence" value="ECO:0007669"/>
    <property type="project" value="InterPro"/>
</dbReference>
<dbReference type="SUPFAM" id="SSF48264">
    <property type="entry name" value="Cytochrome P450"/>
    <property type="match status" value="1"/>
</dbReference>
<evidence type="ECO:0000256" key="1">
    <source>
        <dbReference type="ARBA" id="ARBA00010617"/>
    </source>
</evidence>
<evidence type="ECO:0000256" key="4">
    <source>
        <dbReference type="ARBA" id="ARBA00038885"/>
    </source>
</evidence>
<dbReference type="EC" id="1.14.14.14" evidence="4"/>
<evidence type="ECO:0000256" key="6">
    <source>
        <dbReference type="ARBA" id="ARBA00043174"/>
    </source>
</evidence>
<comment type="similarity">
    <text evidence="1">Belongs to the cytochrome P450 family.</text>
</comment>